<comment type="cofactor">
    <cofactor evidence="1 7">
        <name>Zn(2+)</name>
        <dbReference type="ChEBI" id="CHEBI:29105"/>
    </cofactor>
</comment>
<evidence type="ECO:0000256" key="6">
    <source>
        <dbReference type="ARBA" id="ARBA00023027"/>
    </source>
</evidence>
<feature type="domain" description="Enoyl reductase (ER)" evidence="8">
    <location>
        <begin position="19"/>
        <end position="366"/>
    </location>
</feature>
<dbReference type="Pfam" id="PF00107">
    <property type="entry name" value="ADH_zinc_N"/>
    <property type="match status" value="1"/>
</dbReference>
<dbReference type="PROSITE" id="PS00059">
    <property type="entry name" value="ADH_ZINC"/>
    <property type="match status" value="1"/>
</dbReference>
<dbReference type="Proteomes" id="UP000193560">
    <property type="component" value="Unassembled WGS sequence"/>
</dbReference>
<dbReference type="InterPro" id="IPR020843">
    <property type="entry name" value="ER"/>
</dbReference>
<dbReference type="Gene3D" id="3.90.180.10">
    <property type="entry name" value="Medium-chain alcohol dehydrogenases, catalytic domain"/>
    <property type="match status" value="1"/>
</dbReference>
<protein>
    <submittedName>
        <fullName evidence="9">Sorbitol dehydrogenase</fullName>
    </submittedName>
</protein>
<reference evidence="9 10" key="1">
    <citation type="submission" date="2016-07" db="EMBL/GenBank/DDBJ databases">
        <title>Pervasive Adenine N6-methylation of Active Genes in Fungi.</title>
        <authorList>
            <consortium name="DOE Joint Genome Institute"/>
            <person name="Mondo S.J."/>
            <person name="Dannebaum R.O."/>
            <person name="Kuo R.C."/>
            <person name="Labutti K."/>
            <person name="Haridas S."/>
            <person name="Kuo A."/>
            <person name="Salamov A."/>
            <person name="Ahrendt S.R."/>
            <person name="Lipzen A."/>
            <person name="Sullivan W."/>
            <person name="Andreopoulos W.B."/>
            <person name="Clum A."/>
            <person name="Lindquist E."/>
            <person name="Daum C."/>
            <person name="Ramamoorthy G.K."/>
            <person name="Gryganskyi A."/>
            <person name="Culley D."/>
            <person name="Magnuson J.K."/>
            <person name="James T.Y."/>
            <person name="O'Malley M.A."/>
            <person name="Stajich J.E."/>
            <person name="Spatafora J.W."/>
            <person name="Visel A."/>
            <person name="Grigoriev I.V."/>
        </authorList>
    </citation>
    <scope>NUCLEOTIDE SEQUENCE [LARGE SCALE GENOMIC DNA]</scope>
    <source>
        <strain evidence="9 10">NRRL 1336</strain>
    </source>
</reference>
<dbReference type="Gene3D" id="3.40.50.720">
    <property type="entry name" value="NAD(P)-binding Rossmann-like Domain"/>
    <property type="match status" value="1"/>
</dbReference>
<evidence type="ECO:0000256" key="3">
    <source>
        <dbReference type="ARBA" id="ARBA00022723"/>
    </source>
</evidence>
<keyword evidence="6" id="KW-0520">NAD</keyword>
<evidence type="ECO:0000256" key="5">
    <source>
        <dbReference type="ARBA" id="ARBA00023002"/>
    </source>
</evidence>
<keyword evidence="5" id="KW-0560">Oxidoreductase</keyword>
<dbReference type="CDD" id="cd05285">
    <property type="entry name" value="sorbitol_DH"/>
    <property type="match status" value="1"/>
</dbReference>
<name>A0A1X2I596_9FUNG</name>
<dbReference type="Pfam" id="PF08240">
    <property type="entry name" value="ADH_N"/>
    <property type="match status" value="1"/>
</dbReference>
<dbReference type="PANTHER" id="PTHR43161">
    <property type="entry name" value="SORBITOL DEHYDROGENASE"/>
    <property type="match status" value="1"/>
</dbReference>
<dbReference type="SMART" id="SM00829">
    <property type="entry name" value="PKS_ER"/>
    <property type="match status" value="1"/>
</dbReference>
<evidence type="ECO:0000256" key="2">
    <source>
        <dbReference type="ARBA" id="ARBA00008072"/>
    </source>
</evidence>
<dbReference type="FunFam" id="3.40.50.720:FF:000068">
    <property type="entry name" value="Sorbitol dehydrogenase"/>
    <property type="match status" value="1"/>
</dbReference>
<dbReference type="SUPFAM" id="SSF50129">
    <property type="entry name" value="GroES-like"/>
    <property type="match status" value="1"/>
</dbReference>
<gene>
    <name evidence="9" type="ORF">BCR42DRAFT_423809</name>
</gene>
<evidence type="ECO:0000256" key="1">
    <source>
        <dbReference type="ARBA" id="ARBA00001947"/>
    </source>
</evidence>
<dbReference type="InterPro" id="IPR036291">
    <property type="entry name" value="NAD(P)-bd_dom_sf"/>
</dbReference>
<accession>A0A1X2I596</accession>
<dbReference type="EMBL" id="MCGE01000027">
    <property type="protein sequence ID" value="ORZ09627.1"/>
    <property type="molecule type" value="Genomic_DNA"/>
</dbReference>
<dbReference type="GO" id="GO:0006062">
    <property type="term" value="P:sorbitol catabolic process"/>
    <property type="evidence" value="ECO:0007669"/>
    <property type="project" value="TreeGrafter"/>
</dbReference>
<dbReference type="GO" id="GO:0008270">
    <property type="term" value="F:zinc ion binding"/>
    <property type="evidence" value="ECO:0007669"/>
    <property type="project" value="InterPro"/>
</dbReference>
<dbReference type="InterPro" id="IPR013154">
    <property type="entry name" value="ADH-like_N"/>
</dbReference>
<keyword evidence="10" id="KW-1185">Reference proteome</keyword>
<dbReference type="GO" id="GO:0003939">
    <property type="term" value="F:L-iditol 2-dehydrogenase (NAD+) activity"/>
    <property type="evidence" value="ECO:0007669"/>
    <property type="project" value="TreeGrafter"/>
</dbReference>
<evidence type="ECO:0000313" key="10">
    <source>
        <dbReference type="Proteomes" id="UP000193560"/>
    </source>
</evidence>
<dbReference type="AlphaFoldDB" id="A0A1X2I596"/>
<dbReference type="InterPro" id="IPR011032">
    <property type="entry name" value="GroES-like_sf"/>
</dbReference>
<dbReference type="InterPro" id="IPR002328">
    <property type="entry name" value="ADH_Zn_CS"/>
</dbReference>
<keyword evidence="4 7" id="KW-0862">Zinc</keyword>
<proteinExistence type="inferred from homology"/>
<evidence type="ECO:0000256" key="7">
    <source>
        <dbReference type="RuleBase" id="RU361277"/>
    </source>
</evidence>
<dbReference type="InterPro" id="IPR045306">
    <property type="entry name" value="SDH-like"/>
</dbReference>
<comment type="similarity">
    <text evidence="2 7">Belongs to the zinc-containing alcohol dehydrogenase family.</text>
</comment>
<organism evidence="9 10">
    <name type="scientific">Absidia repens</name>
    <dbReference type="NCBI Taxonomy" id="90262"/>
    <lineage>
        <taxon>Eukaryota</taxon>
        <taxon>Fungi</taxon>
        <taxon>Fungi incertae sedis</taxon>
        <taxon>Mucoromycota</taxon>
        <taxon>Mucoromycotina</taxon>
        <taxon>Mucoromycetes</taxon>
        <taxon>Mucorales</taxon>
        <taxon>Cunninghamellaceae</taxon>
        <taxon>Absidia</taxon>
    </lineage>
</organism>
<sequence>MSPTVLPKEKENIACVIYGANNMFLEPRPILKPETDEVQINIRATGICGSDLHYHFEGRLGARILDPAVPMVLGHESSGVVTEVGATSTADDTFKVGDRVVLEPAKSCGQCHCCQIQRYNICPPMKYSSTVQQGKNDGTLRRSICYPTHLLHKMPDTMTFEEGALIEPLAVAMHAVARSPVTQGSSVVVYGAGTIGLLVAASAYAQGATKVTIMDINTSRLAFASEYLPDVQTIQLPLKTTSDEEEDLFTWAQQHTMGIKDGDCDVVFDCTGVESCVVLSFFMVKSGGSVVLVGLGKTKIALPVDVIATKEINVIGSYRYANIHAKAIATVASGKIRLLPLVSHRFALEETPAAFETLRKGGDGVLKVQIGDF</sequence>
<dbReference type="OrthoDB" id="2148442at2759"/>
<keyword evidence="3 7" id="KW-0479">Metal-binding</keyword>
<dbReference type="SUPFAM" id="SSF51735">
    <property type="entry name" value="NAD(P)-binding Rossmann-fold domains"/>
    <property type="match status" value="1"/>
</dbReference>
<evidence type="ECO:0000313" key="9">
    <source>
        <dbReference type="EMBL" id="ORZ09627.1"/>
    </source>
</evidence>
<evidence type="ECO:0000259" key="8">
    <source>
        <dbReference type="SMART" id="SM00829"/>
    </source>
</evidence>
<dbReference type="STRING" id="90262.A0A1X2I596"/>
<dbReference type="PANTHER" id="PTHR43161:SF9">
    <property type="entry name" value="SORBITOL DEHYDROGENASE"/>
    <property type="match status" value="1"/>
</dbReference>
<evidence type="ECO:0000256" key="4">
    <source>
        <dbReference type="ARBA" id="ARBA00022833"/>
    </source>
</evidence>
<comment type="caution">
    <text evidence="9">The sequence shown here is derived from an EMBL/GenBank/DDBJ whole genome shotgun (WGS) entry which is preliminary data.</text>
</comment>
<dbReference type="InterPro" id="IPR013149">
    <property type="entry name" value="ADH-like_C"/>
</dbReference>